<evidence type="ECO:0000259" key="3">
    <source>
        <dbReference type="PROSITE" id="PS50893"/>
    </source>
</evidence>
<name>R4XAE5_TAPDE</name>
<dbReference type="Proteomes" id="UP000013776">
    <property type="component" value="Unassembled WGS sequence"/>
</dbReference>
<evidence type="ECO:0000313" key="4">
    <source>
        <dbReference type="EMBL" id="CCG81244.1"/>
    </source>
</evidence>
<dbReference type="eggNOG" id="KOG0927">
    <property type="taxonomic scope" value="Eukaryota"/>
</dbReference>
<dbReference type="InterPro" id="IPR003439">
    <property type="entry name" value="ABC_transporter-like_ATP-bd"/>
</dbReference>
<keyword evidence="1" id="KW-0547">Nucleotide-binding</keyword>
<dbReference type="CDD" id="cd00267">
    <property type="entry name" value="ABC_ATPase"/>
    <property type="match status" value="1"/>
</dbReference>
<sequence>MSKTIVAFANAFIKHSVTSDPVVQALTLRIEPEHAWIITGPLGSGKTTILDTIRGKNWVDPKSVQHPFLQKKLWPTDVIKMLDSRVTTTGGSAYYSERYHSRREDDSSLREWLSMGRKAENTDELVMDAAQRLGLVELLDASTMNLSNGQSKRATIARVLLDEPEVLLLDEPYVGLDVRARENLNNVLGHLHKSGDTKLVLAIRPMDKIPPWATHVLWMNSDGTTRYVGPAPEILPELEADLSTRVAHIKAEQEAYGSGTGEVLVDLKNVNVAYWGKDVLKQVDWTIRAGEKWLLSGSNGSGKTTLLAMILGDHPKAYANEIYLFGRRRSTRDGRSVFELQREMGHTSPELHKHFPLYRTAKQCIQSAFGESFHPPRQLDASQTQKVNDVVAYFNLEQHLDSKMSDLSPALQRLFLLVRALVKKPKIVVLDEPFAGMDDSMIHRAKMYINEEVKGDQAVLFVTHYEDEVPASVTRVLTLDKGRVIDVK</sequence>
<keyword evidence="2 4" id="KW-0067">ATP-binding</keyword>
<dbReference type="EMBL" id="CAHR02000031">
    <property type="protein sequence ID" value="CCG81244.1"/>
    <property type="molecule type" value="Genomic_DNA"/>
</dbReference>
<evidence type="ECO:0000313" key="5">
    <source>
        <dbReference type="Proteomes" id="UP000013776"/>
    </source>
</evidence>
<dbReference type="VEuPathDB" id="FungiDB:TAPDE_000968"/>
<dbReference type="SUPFAM" id="SSF52540">
    <property type="entry name" value="P-loop containing nucleoside triphosphate hydrolases"/>
    <property type="match status" value="2"/>
</dbReference>
<evidence type="ECO:0000256" key="1">
    <source>
        <dbReference type="ARBA" id="ARBA00022741"/>
    </source>
</evidence>
<keyword evidence="5" id="KW-1185">Reference proteome</keyword>
<dbReference type="OrthoDB" id="10255969at2759"/>
<gene>
    <name evidence="4" type="ORF">TAPDE_000968</name>
</gene>
<dbReference type="InterPro" id="IPR003593">
    <property type="entry name" value="AAA+_ATPase"/>
</dbReference>
<organism evidence="4 5">
    <name type="scientific">Taphrina deformans (strain PYCC 5710 / ATCC 11124 / CBS 356.35 / IMI 108563 / JCM 9778 / NBRC 8474)</name>
    <name type="common">Peach leaf curl fungus</name>
    <name type="synonym">Lalaria deformans</name>
    <dbReference type="NCBI Taxonomy" id="1097556"/>
    <lineage>
        <taxon>Eukaryota</taxon>
        <taxon>Fungi</taxon>
        <taxon>Dikarya</taxon>
        <taxon>Ascomycota</taxon>
        <taxon>Taphrinomycotina</taxon>
        <taxon>Taphrinomycetes</taxon>
        <taxon>Taphrinales</taxon>
        <taxon>Taphrinaceae</taxon>
        <taxon>Taphrina</taxon>
    </lineage>
</organism>
<dbReference type="SMART" id="SM00382">
    <property type="entry name" value="AAA"/>
    <property type="match status" value="2"/>
</dbReference>
<dbReference type="STRING" id="1097556.R4XAE5"/>
<dbReference type="Gene3D" id="3.40.50.300">
    <property type="entry name" value="P-loop containing nucleotide triphosphate hydrolases"/>
    <property type="match status" value="2"/>
</dbReference>
<feature type="domain" description="ABC transporter" evidence="3">
    <location>
        <begin position="265"/>
        <end position="487"/>
    </location>
</feature>
<proteinExistence type="predicted"/>
<dbReference type="Pfam" id="PF00005">
    <property type="entry name" value="ABC_tran"/>
    <property type="match status" value="2"/>
</dbReference>
<dbReference type="PANTHER" id="PTHR43158">
    <property type="entry name" value="SKFA PEPTIDE EXPORT ATP-BINDING PROTEIN SKFE"/>
    <property type="match status" value="1"/>
</dbReference>
<dbReference type="AlphaFoldDB" id="R4XAE5"/>
<evidence type="ECO:0000256" key="2">
    <source>
        <dbReference type="ARBA" id="ARBA00022840"/>
    </source>
</evidence>
<dbReference type="GO" id="GO:0016887">
    <property type="term" value="F:ATP hydrolysis activity"/>
    <property type="evidence" value="ECO:0007669"/>
    <property type="project" value="InterPro"/>
</dbReference>
<dbReference type="PROSITE" id="PS50893">
    <property type="entry name" value="ABC_TRANSPORTER_2"/>
    <property type="match status" value="2"/>
</dbReference>
<dbReference type="GO" id="GO:0005524">
    <property type="term" value="F:ATP binding"/>
    <property type="evidence" value="ECO:0007669"/>
    <property type="project" value="UniProtKB-KW"/>
</dbReference>
<feature type="domain" description="ABC transporter" evidence="3">
    <location>
        <begin position="6"/>
        <end position="247"/>
    </location>
</feature>
<accession>R4XAE5</accession>
<dbReference type="InterPro" id="IPR027417">
    <property type="entry name" value="P-loop_NTPase"/>
</dbReference>
<dbReference type="PANTHER" id="PTHR43158:SF2">
    <property type="entry name" value="SKFA PEPTIDE EXPORT ATP-BINDING PROTEIN SKFE"/>
    <property type="match status" value="1"/>
</dbReference>
<reference evidence="4 5" key="1">
    <citation type="journal article" date="2013" name="MBio">
        <title>Genome sequencing of the plant pathogen Taphrina deformans, the causal agent of peach leaf curl.</title>
        <authorList>
            <person name="Cisse O.H."/>
            <person name="Almeida J.M.G.C.F."/>
            <person name="Fonseca A."/>
            <person name="Kumar A.A."/>
            <person name="Salojaervi J."/>
            <person name="Overmyer K."/>
            <person name="Hauser P.M."/>
            <person name="Pagni M."/>
        </authorList>
    </citation>
    <scope>NUCLEOTIDE SEQUENCE [LARGE SCALE GENOMIC DNA]</scope>
    <source>
        <strain evidence="5">PYCC 5710 / ATCC 11124 / CBS 356.35 / IMI 108563 / JCM 9778 / NBRC 8474</strain>
    </source>
</reference>
<comment type="caution">
    <text evidence="4">The sequence shown here is derived from an EMBL/GenBank/DDBJ whole genome shotgun (WGS) entry which is preliminary data.</text>
</comment>
<protein>
    <submittedName>
        <fullName evidence="4">Uncharacterized ABC transporter ATP-binding protein C323.04</fullName>
    </submittedName>
</protein>